<dbReference type="EMBL" id="ASRX01000123">
    <property type="protein sequence ID" value="EYF00205.1"/>
    <property type="molecule type" value="Genomic_DNA"/>
</dbReference>
<reference evidence="2 3" key="1">
    <citation type="submission" date="2013-05" db="EMBL/GenBank/DDBJ databases">
        <title>Genome assembly of Chondromyces apiculatus DSM 436.</title>
        <authorList>
            <person name="Sharma G."/>
            <person name="Khatri I."/>
            <person name="Kaur C."/>
            <person name="Mayilraj S."/>
            <person name="Subramanian S."/>
        </authorList>
    </citation>
    <scope>NUCLEOTIDE SEQUENCE [LARGE SCALE GENOMIC DNA]</scope>
    <source>
        <strain evidence="2 3">DSM 436</strain>
    </source>
</reference>
<name>A0A017SUB5_9BACT</name>
<evidence type="ECO:0000256" key="1">
    <source>
        <dbReference type="SAM" id="SignalP"/>
    </source>
</evidence>
<keyword evidence="3" id="KW-1185">Reference proteome</keyword>
<evidence type="ECO:0000313" key="3">
    <source>
        <dbReference type="Proteomes" id="UP000019678"/>
    </source>
</evidence>
<feature type="chain" id="PRO_5001499894" evidence="1">
    <location>
        <begin position="23"/>
        <end position="321"/>
    </location>
</feature>
<feature type="signal peptide" evidence="1">
    <location>
        <begin position="1"/>
        <end position="22"/>
    </location>
</feature>
<evidence type="ECO:0000313" key="2">
    <source>
        <dbReference type="EMBL" id="EYF00205.1"/>
    </source>
</evidence>
<gene>
    <name evidence="2" type="ORF">CAP_1078</name>
</gene>
<dbReference type="PROSITE" id="PS51257">
    <property type="entry name" value="PROKAR_LIPOPROTEIN"/>
    <property type="match status" value="1"/>
</dbReference>
<dbReference type="eggNOG" id="ENOG5033CRV">
    <property type="taxonomic scope" value="Bacteria"/>
</dbReference>
<accession>A0A017SUB5</accession>
<dbReference type="STRING" id="1192034.CAP_1078"/>
<organism evidence="2 3">
    <name type="scientific">Chondromyces apiculatus DSM 436</name>
    <dbReference type="NCBI Taxonomy" id="1192034"/>
    <lineage>
        <taxon>Bacteria</taxon>
        <taxon>Pseudomonadati</taxon>
        <taxon>Myxococcota</taxon>
        <taxon>Polyangia</taxon>
        <taxon>Polyangiales</taxon>
        <taxon>Polyangiaceae</taxon>
        <taxon>Chondromyces</taxon>
    </lineage>
</organism>
<protein>
    <submittedName>
        <fullName evidence="2">Putative lipoprotein</fullName>
    </submittedName>
</protein>
<sequence length="321" mass="34465">MRMLRSVLAVATLAVAGGVAVGCTVGEPEESGGDEAVFGELNHDPALRIERAAGKVSGDIVDDGLEIRFSSVESAEGSLEVRVELNGMVLTAQYGEEGIVLDGVNAGDGSPTAFSDLDRSAMRRLLAALEAEFFPPIDHVTTKEEYDAVRRLTPAEERLFRVVDVQWSQWPTAVPLRREISAEAARGYTSWRRYAATNTTVTGCHDCNKCSFSGDCCDTGKKLGESFNGANYGNCGTSSTGSQFTQDCTNHDQCVRTAKHGGHAMASAYCNDQFTSCVDDEAAAPSCKYDWRGTTKKGNCPTSFKGDGSCDCFCQFQDTDC</sequence>
<comment type="caution">
    <text evidence="2">The sequence shown here is derived from an EMBL/GenBank/DDBJ whole genome shotgun (WGS) entry which is preliminary data.</text>
</comment>
<dbReference type="Proteomes" id="UP000019678">
    <property type="component" value="Unassembled WGS sequence"/>
</dbReference>
<dbReference type="AlphaFoldDB" id="A0A017SUB5"/>
<proteinExistence type="predicted"/>
<keyword evidence="2" id="KW-0449">Lipoprotein</keyword>
<keyword evidence="1" id="KW-0732">Signal</keyword>